<keyword evidence="10" id="KW-1185">Reference proteome</keyword>
<dbReference type="PANTHER" id="PTHR34582:SF6">
    <property type="entry name" value="UPF0702 TRANSMEMBRANE PROTEIN YCAP"/>
    <property type="match status" value="1"/>
</dbReference>
<evidence type="ECO:0000256" key="6">
    <source>
        <dbReference type="ARBA" id="ARBA00023136"/>
    </source>
</evidence>
<evidence type="ECO:0000256" key="4">
    <source>
        <dbReference type="ARBA" id="ARBA00022692"/>
    </source>
</evidence>
<keyword evidence="6 7" id="KW-0472">Membrane</keyword>
<evidence type="ECO:0000256" key="1">
    <source>
        <dbReference type="ARBA" id="ARBA00004651"/>
    </source>
</evidence>
<dbReference type="PANTHER" id="PTHR34582">
    <property type="entry name" value="UPF0702 TRANSMEMBRANE PROTEIN YCAP"/>
    <property type="match status" value="1"/>
</dbReference>
<dbReference type="Pfam" id="PF04239">
    <property type="entry name" value="DUF421"/>
    <property type="match status" value="1"/>
</dbReference>
<proteinExistence type="inferred from homology"/>
<gene>
    <name evidence="9" type="ORF">C4F49_00530</name>
</gene>
<dbReference type="EMBL" id="PRDK01000001">
    <property type="protein sequence ID" value="MBE8712165.1"/>
    <property type="molecule type" value="Genomic_DNA"/>
</dbReference>
<feature type="domain" description="YetF C-terminal" evidence="8">
    <location>
        <begin position="93"/>
        <end position="168"/>
    </location>
</feature>
<evidence type="ECO:0000313" key="9">
    <source>
        <dbReference type="EMBL" id="MBE8712165.1"/>
    </source>
</evidence>
<evidence type="ECO:0000256" key="7">
    <source>
        <dbReference type="SAM" id="Phobius"/>
    </source>
</evidence>
<dbReference type="InterPro" id="IPR007353">
    <property type="entry name" value="DUF421"/>
</dbReference>
<evidence type="ECO:0000256" key="3">
    <source>
        <dbReference type="ARBA" id="ARBA00022475"/>
    </source>
</evidence>
<keyword evidence="3" id="KW-1003">Cell membrane</keyword>
<dbReference type="Gene3D" id="3.30.240.20">
    <property type="entry name" value="bsu07140 like domains"/>
    <property type="match status" value="1"/>
</dbReference>
<reference evidence="9" key="1">
    <citation type="submission" date="2018-02" db="EMBL/GenBank/DDBJ databases">
        <authorList>
            <person name="Vasarhelyi B.M."/>
            <person name="Deshmukh S."/>
            <person name="Balint B."/>
            <person name="Kukolya J."/>
        </authorList>
    </citation>
    <scope>NUCLEOTIDE SEQUENCE</scope>
    <source>
        <strain evidence="9">KB22</strain>
    </source>
</reference>
<dbReference type="InterPro" id="IPR023090">
    <property type="entry name" value="UPF0702_alpha/beta_dom_sf"/>
</dbReference>
<name>A0A928US30_9SPHI</name>
<protein>
    <submittedName>
        <fullName evidence="9">DUF421 domain-containing protein</fullName>
    </submittedName>
</protein>
<feature type="transmembrane region" description="Helical" evidence="7">
    <location>
        <begin position="15"/>
        <end position="34"/>
    </location>
</feature>
<keyword evidence="4 7" id="KW-0812">Transmembrane</keyword>
<sequence>MDFEKIFLNNTELQFVWEILLRCLVMYILIIVFLRLSGKRGVRQLSIFEITIILSLGSAAGDPMFTEDIPILHAFLVLFSIIVLYRTTTYFMMKSKKIEQLLEGKPICIVEDGLLVTRDVKRELFSHDEFFAELRQQHVEHLGQVRVALLETNGSVSILFYDDDEIKYGLPLFPKAYTEIAYCKPDSKYACMHCGQIKHLQQIDEICSRCGEQHWTLAMKTKRI</sequence>
<feature type="transmembrane region" description="Helical" evidence="7">
    <location>
        <begin position="46"/>
        <end position="65"/>
    </location>
</feature>
<comment type="subcellular location">
    <subcellularLocation>
        <location evidence="1">Cell membrane</location>
        <topology evidence="1">Multi-pass membrane protein</topology>
    </subcellularLocation>
</comment>
<evidence type="ECO:0000313" key="10">
    <source>
        <dbReference type="Proteomes" id="UP000616201"/>
    </source>
</evidence>
<dbReference type="Proteomes" id="UP000616201">
    <property type="component" value="Unassembled WGS sequence"/>
</dbReference>
<evidence type="ECO:0000259" key="8">
    <source>
        <dbReference type="Pfam" id="PF04239"/>
    </source>
</evidence>
<keyword evidence="5 7" id="KW-1133">Transmembrane helix</keyword>
<dbReference type="AlphaFoldDB" id="A0A928US30"/>
<feature type="transmembrane region" description="Helical" evidence="7">
    <location>
        <begin position="71"/>
        <end position="93"/>
    </location>
</feature>
<dbReference type="RefSeq" id="WP_196934506.1">
    <property type="nucleotide sequence ID" value="NZ_MU158698.1"/>
</dbReference>
<evidence type="ECO:0000256" key="5">
    <source>
        <dbReference type="ARBA" id="ARBA00022989"/>
    </source>
</evidence>
<organism evidence="9 10">
    <name type="scientific">Sphingobacterium hungaricum</name>
    <dbReference type="NCBI Taxonomy" id="2082723"/>
    <lineage>
        <taxon>Bacteria</taxon>
        <taxon>Pseudomonadati</taxon>
        <taxon>Bacteroidota</taxon>
        <taxon>Sphingobacteriia</taxon>
        <taxon>Sphingobacteriales</taxon>
        <taxon>Sphingobacteriaceae</taxon>
        <taxon>Sphingobacterium</taxon>
    </lineage>
</organism>
<dbReference type="GO" id="GO:0005886">
    <property type="term" value="C:plasma membrane"/>
    <property type="evidence" value="ECO:0007669"/>
    <property type="project" value="UniProtKB-SubCell"/>
</dbReference>
<accession>A0A928US30</accession>
<comment type="caution">
    <text evidence="9">The sequence shown here is derived from an EMBL/GenBank/DDBJ whole genome shotgun (WGS) entry which is preliminary data.</text>
</comment>
<evidence type="ECO:0000256" key="2">
    <source>
        <dbReference type="ARBA" id="ARBA00006448"/>
    </source>
</evidence>
<comment type="similarity">
    <text evidence="2">Belongs to the UPF0702 family.</text>
</comment>